<dbReference type="RefSeq" id="WP_255061401.1">
    <property type="nucleotide sequence ID" value="NZ_JANDBD010000007.1"/>
</dbReference>
<dbReference type="EMBL" id="JANDBD010000007">
    <property type="protein sequence ID" value="MCP9274055.1"/>
    <property type="molecule type" value="Genomic_DNA"/>
</dbReference>
<organism evidence="1 2">
    <name type="scientific">Mycolicibacterium arenosum</name>
    <dbReference type="NCBI Taxonomy" id="2952157"/>
    <lineage>
        <taxon>Bacteria</taxon>
        <taxon>Bacillati</taxon>
        <taxon>Actinomycetota</taxon>
        <taxon>Actinomycetes</taxon>
        <taxon>Mycobacteriales</taxon>
        <taxon>Mycobacteriaceae</taxon>
        <taxon>Mycolicibacterium</taxon>
    </lineage>
</organism>
<proteinExistence type="predicted"/>
<keyword evidence="2" id="KW-1185">Reference proteome</keyword>
<dbReference type="NCBIfam" id="NF041061">
    <property type="entry name" value="DpdD"/>
    <property type="match status" value="1"/>
</dbReference>
<protein>
    <submittedName>
        <fullName evidence="1">Uncharacterized protein</fullName>
    </submittedName>
</protein>
<dbReference type="Proteomes" id="UP001651690">
    <property type="component" value="Unassembled WGS sequence"/>
</dbReference>
<comment type="caution">
    <text evidence="1">The sequence shown here is derived from an EMBL/GenBank/DDBJ whole genome shotgun (WGS) entry which is preliminary data.</text>
</comment>
<sequence length="713" mass="78769">MTIEAAVTDIVGDLSRFETRSDRVEGLIESQASRYSPHSSEWIVLPWRDGFYLFSEDSEGQRRGRETLVAFLGPSVVSVETVSTTRMQREIPDAAKSAGLNHASYLRRVMPGAVGADEMLVRLEDMVATLSGRVWRPLELKPTHTDLLRDFRLALLAMDSDSASRLLESLLLNGHLSAENHRFLRIEYLATFGRWTDLRALPHIEALLKSRKTQAISEILLQMVWWTELAGTADQRMATEFDERGVLQTFASLLRGVRVPATWEGRLVALLTALADGDLVRQQAICASADGAVEEGRLQELISQHGPPARENTSVDSAEDAIVTAFEDRRFDEVVNRFVQEPSAEAAAIAVQAVLETSLTAEASRVLALVREFDATGTLNFSRRDRRDLEELEQLAGNVCDGWVSWSKRIAGQARWADAGATLRDRRGSWTKMSDLSADETAAVSDWLIEAVSGTNDDQLRASLDVLCSEAATLLVRGSVNDFCQTVLLLLSEQDNFSEMVRVAYLELLTAWLDVGPSSGEYRKVLEQTSDIWIAIASPIAVSWAVGVLEATADSPCPDDAARTAFAATMIHRVRQLYGRASLRERVEIESLADDLRLPSFDVDVPDVERDVWSRLDGKTLGLYSLLPRAASLLGSRLARLCAVQVRGNDDKVATPGLRTLAERADYFIVDTWHAAHQATAAIDAVRPRHQQILPQQRGVTGFMRAVESCLAG</sequence>
<gene>
    <name evidence="1" type="ORF">NM203_17850</name>
</gene>
<name>A0ABT1M5B0_9MYCO</name>
<evidence type="ECO:0000313" key="2">
    <source>
        <dbReference type="Proteomes" id="UP001651690"/>
    </source>
</evidence>
<accession>A0ABT1M5B0</accession>
<evidence type="ECO:0000313" key="1">
    <source>
        <dbReference type="EMBL" id="MCP9274055.1"/>
    </source>
</evidence>
<reference evidence="1 2" key="1">
    <citation type="submission" date="2022-06" db="EMBL/GenBank/DDBJ databases">
        <title>Mycolicibacterium sp. CAU 1645 isolated from seawater.</title>
        <authorList>
            <person name="Kim W."/>
        </authorList>
    </citation>
    <scope>NUCLEOTIDE SEQUENCE [LARGE SCALE GENOMIC DNA]</scope>
    <source>
        <strain evidence="1 2">CAU 1645</strain>
    </source>
</reference>
<dbReference type="InterPro" id="IPR049807">
    <property type="entry name" value="DpdD-like"/>
</dbReference>